<dbReference type="EMBL" id="BTHG01000001">
    <property type="protein sequence ID" value="GMN88884.1"/>
    <property type="molecule type" value="Genomic_DNA"/>
</dbReference>
<gene>
    <name evidence="1" type="ORF">fsci_03700</name>
</gene>
<dbReference type="Proteomes" id="UP001628164">
    <property type="component" value="Unassembled WGS sequence"/>
</dbReference>
<proteinExistence type="predicted"/>
<protein>
    <submittedName>
        <fullName evidence="1">Uncharacterized protein</fullName>
    </submittedName>
</protein>
<evidence type="ECO:0000313" key="1">
    <source>
        <dbReference type="EMBL" id="GMN88884.1"/>
    </source>
</evidence>
<accession>A0ABQ6PEI7</accession>
<keyword evidence="2" id="KW-1185">Reference proteome</keyword>
<comment type="caution">
    <text evidence="1">The sequence shown here is derived from an EMBL/GenBank/DDBJ whole genome shotgun (WGS) entry which is preliminary data.</text>
</comment>
<name>A0ABQ6PEI7_9GAMM</name>
<reference evidence="1 2" key="1">
    <citation type="journal article" date="2024" name="Dis. Aquat. Organ.">
        <title>Francisella sciaenopsi sp. nov. isolated from diseased red drum Sciaenops ocellatus in Florida, USA.</title>
        <authorList>
            <person name="Kawahara M."/>
            <person name="Cody T.T."/>
            <person name="Yanong R.P.E."/>
            <person name="Henderson E."/>
            <person name="Yazdi Z."/>
            <person name="Soto E."/>
        </authorList>
    </citation>
    <scope>NUCLEOTIDE SEQUENCE [LARGE SCALE GENOMIC DNA]</scope>
    <source>
        <strain evidence="1 2">R22-20-7</strain>
    </source>
</reference>
<evidence type="ECO:0000313" key="2">
    <source>
        <dbReference type="Proteomes" id="UP001628164"/>
    </source>
</evidence>
<organism evidence="1 2">
    <name type="scientific">Francisella sciaenopsi</name>
    <dbReference type="NCBI Taxonomy" id="3055034"/>
    <lineage>
        <taxon>Bacteria</taxon>
        <taxon>Pseudomonadati</taxon>
        <taxon>Pseudomonadota</taxon>
        <taxon>Gammaproteobacteria</taxon>
        <taxon>Thiotrichales</taxon>
        <taxon>Francisellaceae</taxon>
        <taxon>Francisella</taxon>
    </lineage>
</organism>
<sequence length="78" mass="8954">MIIIKYPKIRGKNIPNPVLYFIPKSYRSEGMFASKLTENILLITGTATAKMVIKPFRVIVTDIKRGIYLEYFSLIVTD</sequence>